<protein>
    <submittedName>
        <fullName evidence="1">Sulfur carrier protein ThiS</fullName>
    </submittedName>
</protein>
<dbReference type="InterPro" id="IPR012675">
    <property type="entry name" value="Beta-grasp_dom_sf"/>
</dbReference>
<dbReference type="EMBL" id="JABAIM010000001">
    <property type="protein sequence ID" value="NLR73798.1"/>
    <property type="molecule type" value="Genomic_DNA"/>
</dbReference>
<dbReference type="RefSeq" id="WP_168875455.1">
    <property type="nucleotide sequence ID" value="NZ_JABAIM010000001.1"/>
</dbReference>
<dbReference type="AlphaFoldDB" id="A0A847S9Q2"/>
<sequence length="69" mass="7557">MSTIRLHLNEQPVELPAPLTLLMLLERHDIAADSVATAVNGQFVPRAQRAHHTLQAHDVVLTFQPIVGG</sequence>
<gene>
    <name evidence="1" type="primary">thiS</name>
    <name evidence="1" type="ORF">HF682_01310</name>
</gene>
<dbReference type="CDD" id="cd00565">
    <property type="entry name" value="Ubl_ThiS"/>
    <property type="match status" value="1"/>
</dbReference>
<proteinExistence type="predicted"/>
<dbReference type="InterPro" id="IPR016155">
    <property type="entry name" value="Mopterin_synth/thiamin_S_b"/>
</dbReference>
<keyword evidence="2" id="KW-1185">Reference proteome</keyword>
<dbReference type="SUPFAM" id="SSF54285">
    <property type="entry name" value="MoaD/ThiS"/>
    <property type="match status" value="1"/>
</dbReference>
<evidence type="ECO:0000313" key="1">
    <source>
        <dbReference type="EMBL" id="NLR73798.1"/>
    </source>
</evidence>
<comment type="caution">
    <text evidence="1">The sequence shown here is derived from an EMBL/GenBank/DDBJ whole genome shotgun (WGS) entry which is preliminary data.</text>
</comment>
<dbReference type="Proteomes" id="UP000587991">
    <property type="component" value="Unassembled WGS sequence"/>
</dbReference>
<accession>A0A847S9Q2</accession>
<evidence type="ECO:0000313" key="2">
    <source>
        <dbReference type="Proteomes" id="UP000587991"/>
    </source>
</evidence>
<dbReference type="PANTHER" id="PTHR34472:SF1">
    <property type="entry name" value="SULFUR CARRIER PROTEIN THIS"/>
    <property type="match status" value="1"/>
</dbReference>
<dbReference type="InterPro" id="IPR003749">
    <property type="entry name" value="ThiS/MoaD-like"/>
</dbReference>
<name>A0A847S9Q2_9NEIS</name>
<dbReference type="PANTHER" id="PTHR34472">
    <property type="entry name" value="SULFUR CARRIER PROTEIN THIS"/>
    <property type="match status" value="1"/>
</dbReference>
<reference evidence="1 2" key="1">
    <citation type="submission" date="2020-04" db="EMBL/GenBank/DDBJ databases">
        <title>Draft genome of Leeia sp. IMCC25680.</title>
        <authorList>
            <person name="Song J."/>
            <person name="Cho J.-C."/>
        </authorList>
    </citation>
    <scope>NUCLEOTIDE SEQUENCE [LARGE SCALE GENOMIC DNA]</scope>
    <source>
        <strain evidence="1 2">IMCC25680</strain>
    </source>
</reference>
<dbReference type="InterPro" id="IPR010035">
    <property type="entry name" value="Thi_S"/>
</dbReference>
<dbReference type="Pfam" id="PF02597">
    <property type="entry name" value="ThiS"/>
    <property type="match status" value="1"/>
</dbReference>
<dbReference type="NCBIfam" id="TIGR01683">
    <property type="entry name" value="thiS"/>
    <property type="match status" value="1"/>
</dbReference>
<organism evidence="1 2">
    <name type="scientific">Leeia aquatica</name>
    <dbReference type="NCBI Taxonomy" id="2725557"/>
    <lineage>
        <taxon>Bacteria</taxon>
        <taxon>Pseudomonadati</taxon>
        <taxon>Pseudomonadota</taxon>
        <taxon>Betaproteobacteria</taxon>
        <taxon>Neisseriales</taxon>
        <taxon>Leeiaceae</taxon>
        <taxon>Leeia</taxon>
    </lineage>
</organism>
<dbReference type="Gene3D" id="3.10.20.30">
    <property type="match status" value="1"/>
</dbReference>